<keyword evidence="2" id="KW-1185">Reference proteome</keyword>
<comment type="caution">
    <text evidence="1">The sequence shown here is derived from an EMBL/GenBank/DDBJ whole genome shotgun (WGS) entry which is preliminary data.</text>
</comment>
<sequence>MLVEKIIYTNPLMQPTDISNWKAEGEIKVTFEEGLILENGAPEELGDYAHFTYWLPEKFPSNIKIKWEFLPIREPGLCMTFFSALGKNKESIFDPQLNKRNGYYPQYHSGDINAYHISYFRHKYPSELAFRTCNLRKSSGFHFITQGGDPLPPAEDALDFYEIQIEKYGGKISFSINNLLIFEWQDDGEAFGPVLEEGFIGFRQMAPMKAKYRNLVISELMDGGE</sequence>
<evidence type="ECO:0000313" key="2">
    <source>
        <dbReference type="Proteomes" id="UP001595969"/>
    </source>
</evidence>
<dbReference type="Pfam" id="PF09224">
    <property type="entry name" value="DUF1961"/>
    <property type="match status" value="1"/>
</dbReference>
<proteinExistence type="predicted"/>
<dbReference type="Gene3D" id="2.60.120.200">
    <property type="match status" value="1"/>
</dbReference>
<protein>
    <submittedName>
        <fullName evidence="1">DUF1961 family protein</fullName>
    </submittedName>
</protein>
<dbReference type="SUPFAM" id="SSF49899">
    <property type="entry name" value="Concanavalin A-like lectins/glucanases"/>
    <property type="match status" value="1"/>
</dbReference>
<dbReference type="EMBL" id="JBHSGS010000061">
    <property type="protein sequence ID" value="MFC4720249.1"/>
    <property type="molecule type" value="Genomic_DNA"/>
</dbReference>
<evidence type="ECO:0000313" key="1">
    <source>
        <dbReference type="EMBL" id="MFC4720249.1"/>
    </source>
</evidence>
<reference evidence="2" key="1">
    <citation type="journal article" date="2019" name="Int. J. Syst. Evol. Microbiol.">
        <title>The Global Catalogue of Microorganisms (GCM) 10K type strain sequencing project: providing services to taxonomists for standard genome sequencing and annotation.</title>
        <authorList>
            <consortium name="The Broad Institute Genomics Platform"/>
            <consortium name="The Broad Institute Genome Sequencing Center for Infectious Disease"/>
            <person name="Wu L."/>
            <person name="Ma J."/>
        </authorList>
    </citation>
    <scope>NUCLEOTIDE SEQUENCE [LARGE SCALE GENOMIC DNA]</scope>
    <source>
        <strain evidence="2">CGMCC 1.19032</strain>
    </source>
</reference>
<dbReference type="InterPro" id="IPR013320">
    <property type="entry name" value="ConA-like_dom_sf"/>
</dbReference>
<organism evidence="1 2">
    <name type="scientific">Enterococcus lemanii</name>
    <dbReference type="NCBI Taxonomy" id="1159752"/>
    <lineage>
        <taxon>Bacteria</taxon>
        <taxon>Bacillati</taxon>
        <taxon>Bacillota</taxon>
        <taxon>Bacilli</taxon>
        <taxon>Lactobacillales</taxon>
        <taxon>Enterococcaceae</taxon>
        <taxon>Enterococcus</taxon>
    </lineage>
</organism>
<name>A0ABV9MYR6_9ENTE</name>
<dbReference type="Proteomes" id="UP001595969">
    <property type="component" value="Unassembled WGS sequence"/>
</dbReference>
<gene>
    <name evidence="1" type="ORF">ACFO5I_11000</name>
</gene>
<dbReference type="RefSeq" id="WP_204653028.1">
    <property type="nucleotide sequence ID" value="NZ_JAFBFD010000004.1"/>
</dbReference>
<accession>A0ABV9MYR6</accession>
<dbReference type="InterPro" id="IPR015305">
    <property type="entry name" value="DUF1961"/>
</dbReference>